<gene>
    <name evidence="6" type="ORF">D9611_012898</name>
</gene>
<dbReference type="InterPro" id="IPR027974">
    <property type="entry name" value="DUF4470"/>
</dbReference>
<feature type="domain" description="MYND-type" evidence="5">
    <location>
        <begin position="58"/>
        <end position="105"/>
    </location>
</feature>
<keyword evidence="3" id="KW-0862">Zinc</keyword>
<accession>A0A8H5F170</accession>
<dbReference type="Gene3D" id="6.10.140.2220">
    <property type="match status" value="1"/>
</dbReference>
<dbReference type="EMBL" id="JAACJK010000173">
    <property type="protein sequence ID" value="KAF5319841.1"/>
    <property type="molecule type" value="Genomic_DNA"/>
</dbReference>
<evidence type="ECO:0000256" key="1">
    <source>
        <dbReference type="ARBA" id="ARBA00022723"/>
    </source>
</evidence>
<comment type="caution">
    <text evidence="6">The sequence shown here is derived from an EMBL/GenBank/DDBJ whole genome shotgun (WGS) entry which is preliminary data.</text>
</comment>
<proteinExistence type="predicted"/>
<dbReference type="GO" id="GO:0005634">
    <property type="term" value="C:nucleus"/>
    <property type="evidence" value="ECO:0007669"/>
    <property type="project" value="TreeGrafter"/>
</dbReference>
<dbReference type="Pfam" id="PF01753">
    <property type="entry name" value="zf-MYND"/>
    <property type="match status" value="1"/>
</dbReference>
<evidence type="ECO:0000256" key="4">
    <source>
        <dbReference type="PROSITE-ProRule" id="PRU00134"/>
    </source>
</evidence>
<name>A0A8H5F170_9AGAR</name>
<keyword evidence="7" id="KW-1185">Reference proteome</keyword>
<reference evidence="6 7" key="1">
    <citation type="journal article" date="2020" name="ISME J.">
        <title>Uncovering the hidden diversity of litter-decomposition mechanisms in mushroom-forming fungi.</title>
        <authorList>
            <person name="Floudas D."/>
            <person name="Bentzer J."/>
            <person name="Ahren D."/>
            <person name="Johansson T."/>
            <person name="Persson P."/>
            <person name="Tunlid A."/>
        </authorList>
    </citation>
    <scope>NUCLEOTIDE SEQUENCE [LARGE SCALE GENOMIC DNA]</scope>
    <source>
        <strain evidence="6 7">CBS 175.51</strain>
    </source>
</reference>
<dbReference type="InterPro" id="IPR002893">
    <property type="entry name" value="Znf_MYND"/>
</dbReference>
<sequence>MTRTNLKGLPSDPNNQHDLGRFAALASKMDPSAASGTFREAVMAYAQASKPRFPPPKVLPCANVQPSTYRVCDQPGTKACSGCRLVSYCSQECQRAHWKRHKLDCKMFLRSDDWMPVWRREGRPPQFLTDSGPGEGESPFGSPKFNGGCSLWGNMPAIDLINLKDNEKDTTKDFSLAFVASGDLRHVLKTVNSLPEDYSGNLDILINDGNPFVAYRNIMLLLILGTLPEEDMAVDIALHFWYSTFMPAEYHVQLSAVTLPLLKHMHERTNTRSPFPLRGESTMDVACSLADVRLFMEHYISTASISLEDAQNEYNRVRNHPERADYRDRMYAGLSLSHRAAFYEYRRFGLVLPFGAINAHFNFPNASLFSPEKQWLQTDYADPIEGWNINEVLQAGKAHGAQPEDIYGCLYFFLSNQLRTFAQRITKFPISFKMFNADASALPKIIRHDTASAFGLKPTLKFDRIEVSNILDVNYVGLNGVLTIWAPLLADGKDAVLVGYFMNWFLQQKDGRATGATSSAFKPLVGRMTERLKLTVDKAKMTLGSAEAAIISLMSDIDIVYENSKPFSMFLRKQGLQAVLKKTGLTLRSKHRVVPHRLLVPLKAPFSALPEFPDEESWYNYTKLTAFSWAERFVEFEKN</sequence>
<dbReference type="InterPro" id="IPR024119">
    <property type="entry name" value="TF_DEAF-1"/>
</dbReference>
<evidence type="ECO:0000256" key="2">
    <source>
        <dbReference type="ARBA" id="ARBA00022771"/>
    </source>
</evidence>
<dbReference type="GO" id="GO:0000981">
    <property type="term" value="F:DNA-binding transcription factor activity, RNA polymerase II-specific"/>
    <property type="evidence" value="ECO:0007669"/>
    <property type="project" value="TreeGrafter"/>
</dbReference>
<organism evidence="6 7">
    <name type="scientific">Ephemerocybe angulata</name>
    <dbReference type="NCBI Taxonomy" id="980116"/>
    <lineage>
        <taxon>Eukaryota</taxon>
        <taxon>Fungi</taxon>
        <taxon>Dikarya</taxon>
        <taxon>Basidiomycota</taxon>
        <taxon>Agaricomycotina</taxon>
        <taxon>Agaricomycetes</taxon>
        <taxon>Agaricomycetidae</taxon>
        <taxon>Agaricales</taxon>
        <taxon>Agaricineae</taxon>
        <taxon>Psathyrellaceae</taxon>
        <taxon>Ephemerocybe</taxon>
    </lineage>
</organism>
<dbReference type="SUPFAM" id="SSF144232">
    <property type="entry name" value="HIT/MYND zinc finger-like"/>
    <property type="match status" value="1"/>
</dbReference>
<dbReference type="Pfam" id="PF14737">
    <property type="entry name" value="DUF4470"/>
    <property type="match status" value="1"/>
</dbReference>
<evidence type="ECO:0000259" key="5">
    <source>
        <dbReference type="PROSITE" id="PS50865"/>
    </source>
</evidence>
<evidence type="ECO:0000256" key="3">
    <source>
        <dbReference type="ARBA" id="ARBA00022833"/>
    </source>
</evidence>
<dbReference type="OrthoDB" id="5282002at2759"/>
<protein>
    <recommendedName>
        <fullName evidence="5">MYND-type domain-containing protein</fullName>
    </recommendedName>
</protein>
<keyword evidence="1" id="KW-0479">Metal-binding</keyword>
<dbReference type="PANTHER" id="PTHR10237:SF14">
    <property type="entry name" value="MYND-TYPE DOMAIN-CONTAINING PROTEIN"/>
    <property type="match status" value="1"/>
</dbReference>
<keyword evidence="2 4" id="KW-0863">Zinc-finger</keyword>
<dbReference type="PANTHER" id="PTHR10237">
    <property type="entry name" value="DEFORMED EPIDERMAL AUTOREGULATORY FACTOR 1 HOMOLOG SUPPRESSIN"/>
    <property type="match status" value="1"/>
</dbReference>
<evidence type="ECO:0000313" key="7">
    <source>
        <dbReference type="Proteomes" id="UP000541558"/>
    </source>
</evidence>
<evidence type="ECO:0000313" key="6">
    <source>
        <dbReference type="EMBL" id="KAF5319841.1"/>
    </source>
</evidence>
<dbReference type="PROSITE" id="PS50865">
    <property type="entry name" value="ZF_MYND_2"/>
    <property type="match status" value="1"/>
</dbReference>
<dbReference type="Proteomes" id="UP000541558">
    <property type="component" value="Unassembled WGS sequence"/>
</dbReference>
<dbReference type="GO" id="GO:0008270">
    <property type="term" value="F:zinc ion binding"/>
    <property type="evidence" value="ECO:0007669"/>
    <property type="project" value="UniProtKB-KW"/>
</dbReference>
<dbReference type="AlphaFoldDB" id="A0A8H5F170"/>